<dbReference type="InterPro" id="IPR039565">
    <property type="entry name" value="BamD-like"/>
</dbReference>
<feature type="domain" description="Outer membrane lipoprotein BamD-like" evidence="6">
    <location>
        <begin position="36"/>
        <end position="235"/>
    </location>
</feature>
<dbReference type="InterPro" id="IPR017689">
    <property type="entry name" value="BamD"/>
</dbReference>
<sequence>MKNIIDTRLGYSFLALLAVVIFISGCASLGERGAHQQQAREIFGEAMAVIDAGELEDGLAHLVKLRENYQNTPHGRQAALEKAYVSYRLGRYEESIELVRQYAEERPDAASEDVAYALYLRAAAAHARWDEEDIPPNTDYARQAFAFYRQLVERFPEGERVEDALRQMNSLRADLAAEELRKAQLKMDEGDFVQAAERAAWVAEQYPGQQEAADALALQAEALENLGRPREAEATRRMLQIKHPEHPAAN</sequence>
<keyword evidence="3" id="KW-0998">Cell outer membrane</keyword>
<dbReference type="AlphaFoldDB" id="A0A110B4K4"/>
<evidence type="ECO:0000259" key="6">
    <source>
        <dbReference type="Pfam" id="PF13525"/>
    </source>
</evidence>
<accession>A0A110B4K4</accession>
<proteinExistence type="predicted"/>
<dbReference type="SUPFAM" id="SSF48452">
    <property type="entry name" value="TPR-like"/>
    <property type="match status" value="1"/>
</dbReference>
<reference evidence="7" key="1">
    <citation type="submission" date="2016-02" db="EMBL/GenBank/DDBJ databases">
        <title>Halorhodospira halochloris DSM-1059 complete genome, version 2.</title>
        <authorList>
            <person name="Tsukatani Y."/>
        </authorList>
    </citation>
    <scope>NUCLEOTIDE SEQUENCE</scope>
    <source>
        <strain evidence="7">DSM 1059</strain>
    </source>
</reference>
<dbReference type="RefSeq" id="WP_162549552.1">
    <property type="nucleotide sequence ID" value="NZ_AP017372.2"/>
</dbReference>
<evidence type="ECO:0000256" key="3">
    <source>
        <dbReference type="ARBA" id="ARBA00023237"/>
    </source>
</evidence>
<feature type="region of interest" description="Disordered" evidence="5">
    <location>
        <begin position="228"/>
        <end position="250"/>
    </location>
</feature>
<dbReference type="Gene3D" id="1.25.40.10">
    <property type="entry name" value="Tetratricopeptide repeat domain"/>
    <property type="match status" value="1"/>
</dbReference>
<dbReference type="NCBIfam" id="TIGR03302">
    <property type="entry name" value="OM_YfiO"/>
    <property type="match status" value="1"/>
</dbReference>
<keyword evidence="4" id="KW-0175">Coiled coil</keyword>
<dbReference type="Pfam" id="PF13525">
    <property type="entry name" value="YfiO"/>
    <property type="match status" value="1"/>
</dbReference>
<evidence type="ECO:0000256" key="5">
    <source>
        <dbReference type="SAM" id="MobiDB-lite"/>
    </source>
</evidence>
<dbReference type="Proteomes" id="UP000218890">
    <property type="component" value="Chromosome"/>
</dbReference>
<keyword evidence="1" id="KW-0732">Signal</keyword>
<keyword evidence="8" id="KW-1185">Reference proteome</keyword>
<protein>
    <submittedName>
        <fullName evidence="7">Probable component of the lipoprotein assembly complex (forms a complex with YaeT)</fullName>
    </submittedName>
</protein>
<evidence type="ECO:0000256" key="4">
    <source>
        <dbReference type="SAM" id="Coils"/>
    </source>
</evidence>
<dbReference type="EMBL" id="AP017372">
    <property type="protein sequence ID" value="BAU56578.1"/>
    <property type="molecule type" value="Genomic_DNA"/>
</dbReference>
<keyword evidence="2" id="KW-0472">Membrane</keyword>
<evidence type="ECO:0000256" key="1">
    <source>
        <dbReference type="ARBA" id="ARBA00022729"/>
    </source>
</evidence>
<feature type="coiled-coil region" evidence="4">
    <location>
        <begin position="161"/>
        <end position="188"/>
    </location>
</feature>
<evidence type="ECO:0000313" key="7">
    <source>
        <dbReference type="EMBL" id="BAU56578.1"/>
    </source>
</evidence>
<dbReference type="KEGG" id="hhk:HH1059_25020"/>
<dbReference type="PROSITE" id="PS51257">
    <property type="entry name" value="PROKAR_LIPOPROTEIN"/>
    <property type="match status" value="1"/>
</dbReference>
<evidence type="ECO:0000313" key="8">
    <source>
        <dbReference type="Proteomes" id="UP000218890"/>
    </source>
</evidence>
<evidence type="ECO:0000256" key="2">
    <source>
        <dbReference type="ARBA" id="ARBA00023136"/>
    </source>
</evidence>
<keyword evidence="7" id="KW-0449">Lipoprotein</keyword>
<organism evidence="7 8">
    <name type="scientific">Halorhodospira halochloris</name>
    <name type="common">Ectothiorhodospira halochloris</name>
    <dbReference type="NCBI Taxonomy" id="1052"/>
    <lineage>
        <taxon>Bacteria</taxon>
        <taxon>Pseudomonadati</taxon>
        <taxon>Pseudomonadota</taxon>
        <taxon>Gammaproteobacteria</taxon>
        <taxon>Chromatiales</taxon>
        <taxon>Ectothiorhodospiraceae</taxon>
        <taxon>Halorhodospira</taxon>
    </lineage>
</organism>
<name>A0A110B4K4_HALHR</name>
<gene>
    <name evidence="7" type="primary">bamD_2</name>
    <name evidence="7" type="ORF">HH1059_25020</name>
</gene>
<dbReference type="InterPro" id="IPR011990">
    <property type="entry name" value="TPR-like_helical_dom_sf"/>
</dbReference>